<dbReference type="EMBL" id="JAULSX010000005">
    <property type="protein sequence ID" value="KAK3491098.1"/>
    <property type="molecule type" value="Genomic_DNA"/>
</dbReference>
<gene>
    <name evidence="1" type="ORF">B0T23DRAFT_383160</name>
</gene>
<proteinExistence type="predicted"/>
<dbReference type="RefSeq" id="XP_062692281.1">
    <property type="nucleotide sequence ID" value="XM_062837386.1"/>
</dbReference>
<dbReference type="GeneID" id="87875008"/>
<name>A0AAJ0MQP7_9PEZI</name>
<evidence type="ECO:0000313" key="2">
    <source>
        <dbReference type="Proteomes" id="UP001285908"/>
    </source>
</evidence>
<accession>A0AAJ0MQP7</accession>
<dbReference type="AlphaFoldDB" id="A0AAJ0MQP7"/>
<keyword evidence="2" id="KW-1185">Reference proteome</keyword>
<organism evidence="1 2">
    <name type="scientific">Neurospora hispaniola</name>
    <dbReference type="NCBI Taxonomy" id="588809"/>
    <lineage>
        <taxon>Eukaryota</taxon>
        <taxon>Fungi</taxon>
        <taxon>Dikarya</taxon>
        <taxon>Ascomycota</taxon>
        <taxon>Pezizomycotina</taxon>
        <taxon>Sordariomycetes</taxon>
        <taxon>Sordariomycetidae</taxon>
        <taxon>Sordariales</taxon>
        <taxon>Sordariaceae</taxon>
        <taxon>Neurospora</taxon>
    </lineage>
</organism>
<dbReference type="Proteomes" id="UP001285908">
    <property type="component" value="Unassembled WGS sequence"/>
</dbReference>
<evidence type="ECO:0000313" key="1">
    <source>
        <dbReference type="EMBL" id="KAK3491098.1"/>
    </source>
</evidence>
<feature type="non-terminal residue" evidence="1">
    <location>
        <position position="1"/>
    </location>
</feature>
<reference evidence="1 2" key="1">
    <citation type="journal article" date="2023" name="Mol. Phylogenet. Evol.">
        <title>Genome-scale phylogeny and comparative genomics of the fungal order Sordariales.</title>
        <authorList>
            <person name="Hensen N."/>
            <person name="Bonometti L."/>
            <person name="Westerberg I."/>
            <person name="Brannstrom I.O."/>
            <person name="Guillou S."/>
            <person name="Cros-Aarteil S."/>
            <person name="Calhoun S."/>
            <person name="Haridas S."/>
            <person name="Kuo A."/>
            <person name="Mondo S."/>
            <person name="Pangilinan J."/>
            <person name="Riley R."/>
            <person name="LaButti K."/>
            <person name="Andreopoulos B."/>
            <person name="Lipzen A."/>
            <person name="Chen C."/>
            <person name="Yan M."/>
            <person name="Daum C."/>
            <person name="Ng V."/>
            <person name="Clum A."/>
            <person name="Steindorff A."/>
            <person name="Ohm R.A."/>
            <person name="Martin F."/>
            <person name="Silar P."/>
            <person name="Natvig D.O."/>
            <person name="Lalanne C."/>
            <person name="Gautier V."/>
            <person name="Ament-Velasquez S.L."/>
            <person name="Kruys A."/>
            <person name="Hutchinson M.I."/>
            <person name="Powell A.J."/>
            <person name="Barry K."/>
            <person name="Miller A.N."/>
            <person name="Grigoriev I.V."/>
            <person name="Debuchy R."/>
            <person name="Gladieux P."/>
            <person name="Hiltunen Thoren M."/>
            <person name="Johannesson H."/>
        </authorList>
    </citation>
    <scope>NUCLEOTIDE SEQUENCE [LARGE SCALE GENOMIC DNA]</scope>
    <source>
        <strain evidence="1 2">FGSC 10403</strain>
    </source>
</reference>
<protein>
    <submittedName>
        <fullName evidence="1">Uncharacterized protein</fullName>
    </submittedName>
</protein>
<sequence length="111" mass="12379">VLCRLCTSVFLSSTDLTLACVFLVTAWLRDAVFGLRSIAPASETKNSEPLLGLLKKRSPRQIVLCNSVLRSTPAVIFCMPRFASQIVMWLPLERMLIPLRGYLNVVIIICV</sequence>
<comment type="caution">
    <text evidence="1">The sequence shown here is derived from an EMBL/GenBank/DDBJ whole genome shotgun (WGS) entry which is preliminary data.</text>
</comment>